<dbReference type="PATRIC" id="fig|1197174.4.peg.73"/>
<dbReference type="GO" id="GO:0000160">
    <property type="term" value="P:phosphorelay signal transduction system"/>
    <property type="evidence" value="ECO:0007669"/>
    <property type="project" value="InterPro"/>
</dbReference>
<keyword evidence="5" id="KW-1185">Reference proteome</keyword>
<dbReference type="SUPFAM" id="SSF82171">
    <property type="entry name" value="DPP6 N-terminal domain-like"/>
    <property type="match status" value="1"/>
</dbReference>
<evidence type="ECO:0000313" key="4">
    <source>
        <dbReference type="EMBL" id="EJI87034.1"/>
    </source>
</evidence>
<feature type="domain" description="OmpR/PhoB-type" evidence="3">
    <location>
        <begin position="12"/>
        <end position="111"/>
    </location>
</feature>
<dbReference type="InterPro" id="IPR016032">
    <property type="entry name" value="Sig_transdc_resp-reg_C-effctor"/>
</dbReference>
<gene>
    <name evidence="4" type="ORF">AEST_00750</name>
</gene>
<dbReference type="GO" id="GO:0006355">
    <property type="term" value="P:regulation of DNA-templated transcription"/>
    <property type="evidence" value="ECO:0007669"/>
    <property type="project" value="InterPro"/>
</dbReference>
<name>J2IJN8_9ALTE</name>
<evidence type="ECO:0000259" key="3">
    <source>
        <dbReference type="PROSITE" id="PS51755"/>
    </source>
</evidence>
<keyword evidence="1 2" id="KW-0238">DNA-binding</keyword>
<dbReference type="Gene3D" id="2.120.10.30">
    <property type="entry name" value="TolB, C-terminal domain"/>
    <property type="match status" value="1"/>
</dbReference>
<protein>
    <submittedName>
        <fullName evidence="4">DNA-binding protein with winged-HTH domain protein</fullName>
    </submittedName>
</protein>
<dbReference type="InterPro" id="IPR001867">
    <property type="entry name" value="OmpR/PhoB-type_DNA-bd"/>
</dbReference>
<dbReference type="EMBL" id="ALAB01000001">
    <property type="protein sequence ID" value="EJI87034.1"/>
    <property type="molecule type" value="Genomic_DNA"/>
</dbReference>
<organism evidence="4 5">
    <name type="scientific">Alishewanella aestuarii B11</name>
    <dbReference type="NCBI Taxonomy" id="1197174"/>
    <lineage>
        <taxon>Bacteria</taxon>
        <taxon>Pseudomonadati</taxon>
        <taxon>Pseudomonadota</taxon>
        <taxon>Gammaproteobacteria</taxon>
        <taxon>Alteromonadales</taxon>
        <taxon>Alteromonadaceae</taxon>
        <taxon>Alishewanella</taxon>
    </lineage>
</organism>
<dbReference type="SUPFAM" id="SSF46894">
    <property type="entry name" value="C-terminal effector domain of the bipartite response regulators"/>
    <property type="match status" value="1"/>
</dbReference>
<dbReference type="PROSITE" id="PS51755">
    <property type="entry name" value="OMPR_PHOB"/>
    <property type="match status" value="1"/>
</dbReference>
<dbReference type="SMART" id="SM00862">
    <property type="entry name" value="Trans_reg_C"/>
    <property type="match status" value="1"/>
</dbReference>
<dbReference type="InterPro" id="IPR011042">
    <property type="entry name" value="6-blade_b-propeller_TolB-like"/>
</dbReference>
<proteinExistence type="predicted"/>
<evidence type="ECO:0000256" key="2">
    <source>
        <dbReference type="PROSITE-ProRule" id="PRU01091"/>
    </source>
</evidence>
<sequence>MLLNVCVYLDFMSKVILGEFIFDSSSNLLYSGETELEAEPKVLELLAFLLIHQDRYVSLQELHEHVWAGRVVSDTAVRGTIKKLRNLLGDSSIDEPKYIKSLSKRGYKLVCYIADVVSTAPTESATPTGVEVELDLLQASGGYADVLQQSASIPIRSGRVPSLAFLLLVGAALLWFILQGQQDTPLFDEPPLSSQLIPTIAGEKRGLAVSPDGAYLAFIGRPNQSEPWQVYLMDRQNRDIRLLSITTQQPSFLVFEDNHSLLLVDLVVGNSSIYRLQLDNNMQLVGEDMVIDFPLISHLGLGREKGDWLINATDDIYSTLKLYRWDAGAEQLQLLRARSSVTEHIYRSTYSPSGRRLASAVLINGVEFRLEVQDLQSKQILYSEQTTNSINRLEWQDDESLIFLDDTQGLVLVELTSNRQRVIMEHAEEKIEDFTLAGSGQKLLILRNQSLSEPVFYELALESEFSTERIVNVPHALRMLHYAGINQGYFGVIRQQDQRMLVNYAPLNSNKEVLFVTDKHIEILEHHPAQNALLLQAGQQLIVLDLNMSGVDLVSTSQSFLDSHAAFSLDGSHVYYGQLIAGEWELYQFDRASQRSHLLVKGYRSIRETPKGFIAATGKGDLYLLDQELRQLKSLGHSINTEFISRWYVKQQKLIWSDFDLVSTWLNQLDLDNGEFQQRRFTYEKMRPRFAINQNGSHVLGYSLRSRNSNLYHVDFPSLSKK</sequence>
<dbReference type="AlphaFoldDB" id="J2IJN8"/>
<comment type="caution">
    <text evidence="4">The sequence shown here is derived from an EMBL/GenBank/DDBJ whole genome shotgun (WGS) entry which is preliminary data.</text>
</comment>
<feature type="DNA-binding region" description="OmpR/PhoB-type" evidence="2">
    <location>
        <begin position="12"/>
        <end position="111"/>
    </location>
</feature>
<dbReference type="Proteomes" id="UP000012043">
    <property type="component" value="Unassembled WGS sequence"/>
</dbReference>
<dbReference type="CDD" id="cd00383">
    <property type="entry name" value="trans_reg_C"/>
    <property type="match status" value="1"/>
</dbReference>
<dbReference type="InterPro" id="IPR036388">
    <property type="entry name" value="WH-like_DNA-bd_sf"/>
</dbReference>
<accession>J2IJN8</accession>
<evidence type="ECO:0000313" key="5">
    <source>
        <dbReference type="Proteomes" id="UP000012043"/>
    </source>
</evidence>
<dbReference type="Pfam" id="PF00486">
    <property type="entry name" value="Trans_reg_C"/>
    <property type="match status" value="1"/>
</dbReference>
<reference evidence="4 5" key="1">
    <citation type="journal article" date="2012" name="J. Bacteriol.">
        <title>Genome Sequence of Pectin-Degrading Alishewanella aestuarii Strain B11T, Isolated from Tidal Flat Sediment.</title>
        <authorList>
            <person name="Jung J."/>
            <person name="Choi S."/>
            <person name="Chun J."/>
            <person name="Park W."/>
        </authorList>
    </citation>
    <scope>NUCLEOTIDE SEQUENCE [LARGE SCALE GENOMIC DNA]</scope>
    <source>
        <strain evidence="4 5">B11</strain>
    </source>
</reference>
<dbReference type="GO" id="GO:0003677">
    <property type="term" value="F:DNA binding"/>
    <property type="evidence" value="ECO:0007669"/>
    <property type="project" value="UniProtKB-UniRule"/>
</dbReference>
<evidence type="ECO:0000256" key="1">
    <source>
        <dbReference type="ARBA" id="ARBA00023125"/>
    </source>
</evidence>
<dbReference type="Gene3D" id="1.10.10.10">
    <property type="entry name" value="Winged helix-like DNA-binding domain superfamily/Winged helix DNA-binding domain"/>
    <property type="match status" value="1"/>
</dbReference>
<dbReference type="RefSeq" id="WP_008606228.1">
    <property type="nucleotide sequence ID" value="NZ_ALAB01000001.1"/>
</dbReference>